<feature type="chain" id="PRO_5046079256" description="Outer membrane protein beta-barrel domain-containing protein" evidence="1">
    <location>
        <begin position="19"/>
        <end position="204"/>
    </location>
</feature>
<dbReference type="RefSeq" id="WP_315946708.1">
    <property type="nucleotide sequence ID" value="NZ_JAWCUA010000007.1"/>
</dbReference>
<feature type="signal peptide" evidence="1">
    <location>
        <begin position="1"/>
        <end position="18"/>
    </location>
</feature>
<proteinExistence type="predicted"/>
<dbReference type="EMBL" id="JAWCUA010000007">
    <property type="protein sequence ID" value="MDU0113098.1"/>
    <property type="molecule type" value="Genomic_DNA"/>
</dbReference>
<accession>A0ABU3R082</accession>
<keyword evidence="3" id="KW-1185">Reference proteome</keyword>
<sequence length="204" mass="22095">MKFILVLTLFVTSFTVSAEETDVLPILVKPQGWAINFNFGNTAINSELATQGIDSSAFTFGMSFDYLEQDWYSSILINIVEFDDNFGFSQDVIGTGLGNSGSYDTAKSSASASSIGGAFGKAWFVNGNKSMFYAQAGLNLVVDATRGIDNCSDCYEEDLEVEGGLFTRFGASIYFDNFILGLYTTMALTGDIDSDFGITAGFKY</sequence>
<evidence type="ECO:0000313" key="3">
    <source>
        <dbReference type="Proteomes" id="UP001257914"/>
    </source>
</evidence>
<name>A0ABU3R082_9GAMM</name>
<evidence type="ECO:0000313" key="2">
    <source>
        <dbReference type="EMBL" id="MDU0113098.1"/>
    </source>
</evidence>
<protein>
    <recommendedName>
        <fullName evidence="4">Outer membrane protein beta-barrel domain-containing protein</fullName>
    </recommendedName>
</protein>
<comment type="caution">
    <text evidence="2">The sequence shown here is derived from an EMBL/GenBank/DDBJ whole genome shotgun (WGS) entry which is preliminary data.</text>
</comment>
<keyword evidence="1" id="KW-0732">Signal</keyword>
<evidence type="ECO:0008006" key="4">
    <source>
        <dbReference type="Google" id="ProtNLM"/>
    </source>
</evidence>
<gene>
    <name evidence="2" type="ORF">RT723_08825</name>
</gene>
<organism evidence="2 3">
    <name type="scientific">Psychrosphaera aquimarina</name>
    <dbReference type="NCBI Taxonomy" id="2044854"/>
    <lineage>
        <taxon>Bacteria</taxon>
        <taxon>Pseudomonadati</taxon>
        <taxon>Pseudomonadota</taxon>
        <taxon>Gammaproteobacteria</taxon>
        <taxon>Alteromonadales</taxon>
        <taxon>Pseudoalteromonadaceae</taxon>
        <taxon>Psychrosphaera</taxon>
    </lineage>
</organism>
<reference evidence="2 3" key="1">
    <citation type="submission" date="2023-10" db="EMBL/GenBank/DDBJ databases">
        <title>Psychrosphaera aquimaarina strain SW33 isolated from seawater.</title>
        <authorList>
            <person name="Bayburt H."/>
            <person name="Kim J.M."/>
            <person name="Choi B.J."/>
            <person name="Jeon C.O."/>
        </authorList>
    </citation>
    <scope>NUCLEOTIDE SEQUENCE [LARGE SCALE GENOMIC DNA]</scope>
    <source>
        <strain evidence="2 3">KCTC 52743</strain>
    </source>
</reference>
<dbReference type="Proteomes" id="UP001257914">
    <property type="component" value="Unassembled WGS sequence"/>
</dbReference>
<evidence type="ECO:0000256" key="1">
    <source>
        <dbReference type="SAM" id="SignalP"/>
    </source>
</evidence>